<keyword evidence="3" id="KW-1185">Reference proteome</keyword>
<evidence type="ECO:0000256" key="1">
    <source>
        <dbReference type="SAM" id="MobiDB-lite"/>
    </source>
</evidence>
<comment type="caution">
    <text evidence="2">The sequence shown here is derived from an EMBL/GenBank/DDBJ whole genome shotgun (WGS) entry which is preliminary data.</text>
</comment>
<evidence type="ECO:0000313" key="2">
    <source>
        <dbReference type="EMBL" id="RRN43816.1"/>
    </source>
</evidence>
<reference evidence="2 3" key="1">
    <citation type="submission" date="2018-11" db="EMBL/GenBank/DDBJ databases">
        <title>Genome sequencing of Lautropia sp. KCOM 2505 (= ChDC F240).</title>
        <authorList>
            <person name="Kook J.-K."/>
            <person name="Park S.-N."/>
            <person name="Lim Y.K."/>
        </authorList>
    </citation>
    <scope>NUCLEOTIDE SEQUENCE [LARGE SCALE GENOMIC DNA]</scope>
    <source>
        <strain evidence="2 3">KCOM 2505</strain>
    </source>
</reference>
<dbReference type="Proteomes" id="UP000270261">
    <property type="component" value="Unassembled WGS sequence"/>
</dbReference>
<organism evidence="2 3">
    <name type="scientific">Lautropia dentalis</name>
    <dbReference type="NCBI Taxonomy" id="2490857"/>
    <lineage>
        <taxon>Bacteria</taxon>
        <taxon>Pseudomonadati</taxon>
        <taxon>Pseudomonadota</taxon>
        <taxon>Betaproteobacteria</taxon>
        <taxon>Burkholderiales</taxon>
        <taxon>Burkholderiaceae</taxon>
        <taxon>Lautropia</taxon>
    </lineage>
</organism>
<name>A0A426FLX5_9BURK</name>
<feature type="region of interest" description="Disordered" evidence="1">
    <location>
        <begin position="190"/>
        <end position="210"/>
    </location>
</feature>
<gene>
    <name evidence="2" type="ORF">EHV23_10430</name>
</gene>
<accession>A0A426FLX5</accession>
<sequence>MVVDQRIIPEESSAGSSWAIYRIRSYPARPVSYGLKYETVELQLHTSAQGLPDDIRSTAADTELLRLDRHLQLTVFPATANQETESAVTQSMLSPADFSIRRNARLRWNEPLHTWTLAQTPDQGRPSVQLSLVRGKASRDFAICLTARLFRPDLRRTCTLWQIPRTPAAPLVYQGQHVVNRIRIHTRTENSRQPGHGYLIDHWQSKTTGQ</sequence>
<dbReference type="EMBL" id="RRUE01000002">
    <property type="protein sequence ID" value="RRN43816.1"/>
    <property type="molecule type" value="Genomic_DNA"/>
</dbReference>
<dbReference type="AlphaFoldDB" id="A0A426FLX5"/>
<evidence type="ECO:0000313" key="3">
    <source>
        <dbReference type="Proteomes" id="UP000270261"/>
    </source>
</evidence>
<proteinExistence type="predicted"/>
<protein>
    <submittedName>
        <fullName evidence="2">Uncharacterized protein</fullName>
    </submittedName>
</protein>